<dbReference type="SMART" id="SM00278">
    <property type="entry name" value="HhH1"/>
    <property type="match status" value="3"/>
</dbReference>
<evidence type="ECO:0000256" key="4">
    <source>
        <dbReference type="ARBA" id="ARBA00022598"/>
    </source>
</evidence>
<evidence type="ECO:0000256" key="3">
    <source>
        <dbReference type="ARBA" id="ARBA00013308"/>
    </source>
</evidence>
<dbReference type="EMBL" id="AWFB01000001">
    <property type="protein sequence ID" value="RAN36037.1"/>
    <property type="molecule type" value="Genomic_DNA"/>
</dbReference>
<keyword evidence="5 15" id="KW-0235">DNA replication</keyword>
<dbReference type="GO" id="GO:0046872">
    <property type="term" value="F:metal ion binding"/>
    <property type="evidence" value="ECO:0007669"/>
    <property type="project" value="UniProtKB-KW"/>
</dbReference>
<dbReference type="EC" id="6.5.1.2" evidence="2 15"/>
<evidence type="ECO:0000256" key="1">
    <source>
        <dbReference type="ARBA" id="ARBA00004067"/>
    </source>
</evidence>
<evidence type="ECO:0000256" key="12">
    <source>
        <dbReference type="ARBA" id="ARBA00023211"/>
    </source>
</evidence>
<dbReference type="SUPFAM" id="SSF52113">
    <property type="entry name" value="BRCT domain"/>
    <property type="match status" value="1"/>
</dbReference>
<dbReference type="InterPro" id="IPR004149">
    <property type="entry name" value="Znf_DNAligase_C4"/>
</dbReference>
<dbReference type="eggNOG" id="COG0272">
    <property type="taxonomic scope" value="Bacteria"/>
</dbReference>
<gene>
    <name evidence="15" type="primary">ligA</name>
    <name evidence="17" type="ORF">HY3_00235</name>
</gene>
<dbReference type="AlphaFoldDB" id="A0A062U912"/>
<dbReference type="InterPro" id="IPR013839">
    <property type="entry name" value="DNAligase_adenylation"/>
</dbReference>
<dbReference type="SUPFAM" id="SSF50249">
    <property type="entry name" value="Nucleic acid-binding proteins"/>
    <property type="match status" value="1"/>
</dbReference>
<dbReference type="Gene3D" id="1.10.150.20">
    <property type="entry name" value="5' to 3' exonuclease, C-terminal subdomain"/>
    <property type="match status" value="2"/>
</dbReference>
<dbReference type="STRING" id="1280941.HY2_00835"/>
<dbReference type="Gene3D" id="6.20.10.30">
    <property type="match status" value="1"/>
</dbReference>
<keyword evidence="6 15" id="KW-0479">Metal-binding</keyword>
<dbReference type="InterPro" id="IPR036420">
    <property type="entry name" value="BRCT_dom_sf"/>
</dbReference>
<dbReference type="CDD" id="cd00114">
    <property type="entry name" value="LIGANc"/>
    <property type="match status" value="1"/>
</dbReference>
<dbReference type="HAMAP" id="MF_01588">
    <property type="entry name" value="DNA_ligase_A"/>
    <property type="match status" value="1"/>
</dbReference>
<accession>A0A062U912</accession>
<feature type="binding site" evidence="15">
    <location>
        <position position="126"/>
    </location>
    <ligand>
        <name>NAD(+)</name>
        <dbReference type="ChEBI" id="CHEBI:57540"/>
    </ligand>
</feature>
<dbReference type="InterPro" id="IPR010994">
    <property type="entry name" value="RuvA_2-like"/>
</dbReference>
<dbReference type="Gene3D" id="3.40.50.10190">
    <property type="entry name" value="BRCT domain"/>
    <property type="match status" value="1"/>
</dbReference>
<dbReference type="InterPro" id="IPR033136">
    <property type="entry name" value="DNA_ligase_CS"/>
</dbReference>
<dbReference type="InterPro" id="IPR003583">
    <property type="entry name" value="Hlx-hairpin-Hlx_DNA-bd_motif"/>
</dbReference>
<keyword evidence="11 15" id="KW-0234">DNA repair</keyword>
<protein>
    <recommendedName>
        <fullName evidence="3 15">DNA ligase</fullName>
        <ecNumber evidence="2 15">6.5.1.2</ecNumber>
    </recommendedName>
    <alternativeName>
        <fullName evidence="15">Polydeoxyribonucleotide synthase [NAD(+)]</fullName>
    </alternativeName>
</protein>
<evidence type="ECO:0000256" key="15">
    <source>
        <dbReference type="HAMAP-Rule" id="MF_01588"/>
    </source>
</evidence>
<reference evidence="17 18" key="1">
    <citation type="submission" date="2013-04" db="EMBL/GenBank/DDBJ databases">
        <title>Hyphomonas sp. T24B3 Genome Sequencing.</title>
        <authorList>
            <person name="Lai Q."/>
            <person name="Shao Z."/>
        </authorList>
    </citation>
    <scope>NUCLEOTIDE SEQUENCE [LARGE SCALE GENOMIC DNA]</scope>
    <source>
        <strain evidence="17 18">T24B3</strain>
    </source>
</reference>
<evidence type="ECO:0000256" key="10">
    <source>
        <dbReference type="ARBA" id="ARBA00023027"/>
    </source>
</evidence>
<dbReference type="FunFam" id="3.30.470.30:FF:000001">
    <property type="entry name" value="DNA ligase"/>
    <property type="match status" value="1"/>
</dbReference>
<feature type="binding site" evidence="15">
    <location>
        <position position="186"/>
    </location>
    <ligand>
        <name>NAD(+)</name>
        <dbReference type="ChEBI" id="CHEBI:57540"/>
    </ligand>
</feature>
<feature type="binding site" evidence="15">
    <location>
        <position position="417"/>
    </location>
    <ligand>
        <name>Zn(2+)</name>
        <dbReference type="ChEBI" id="CHEBI:29105"/>
    </ligand>
</feature>
<keyword evidence="18" id="KW-1185">Reference proteome</keyword>
<dbReference type="InterPro" id="IPR012340">
    <property type="entry name" value="NA-bd_OB-fold"/>
</dbReference>
<evidence type="ECO:0000256" key="7">
    <source>
        <dbReference type="ARBA" id="ARBA00022763"/>
    </source>
</evidence>
<dbReference type="GO" id="GO:0003911">
    <property type="term" value="F:DNA ligase (NAD+) activity"/>
    <property type="evidence" value="ECO:0007669"/>
    <property type="project" value="UniProtKB-UniRule"/>
</dbReference>
<comment type="caution">
    <text evidence="17">The sequence shown here is derived from an EMBL/GenBank/DDBJ whole genome shotgun (WGS) entry which is preliminary data.</text>
</comment>
<keyword evidence="8 15" id="KW-0862">Zinc</keyword>
<dbReference type="PANTHER" id="PTHR23389:SF9">
    <property type="entry name" value="DNA LIGASE"/>
    <property type="match status" value="1"/>
</dbReference>
<feature type="binding site" evidence="15">
    <location>
        <position position="420"/>
    </location>
    <ligand>
        <name>Zn(2+)</name>
        <dbReference type="ChEBI" id="CHEBI:29105"/>
    </ligand>
</feature>
<evidence type="ECO:0000256" key="16">
    <source>
        <dbReference type="RuleBase" id="RU000618"/>
    </source>
</evidence>
<dbReference type="PROSITE" id="PS01055">
    <property type="entry name" value="DNA_LIGASE_N1"/>
    <property type="match status" value="1"/>
</dbReference>
<dbReference type="Proteomes" id="UP000249123">
    <property type="component" value="Unassembled WGS sequence"/>
</dbReference>
<comment type="catalytic activity">
    <reaction evidence="13 15 16">
        <text>NAD(+) + (deoxyribonucleotide)n-3'-hydroxyl + 5'-phospho-(deoxyribonucleotide)m = (deoxyribonucleotide)n+m + AMP + beta-nicotinamide D-nucleotide.</text>
        <dbReference type="EC" id="6.5.1.2"/>
    </reaction>
</comment>
<dbReference type="Pfam" id="PF01653">
    <property type="entry name" value="DNA_ligase_aden"/>
    <property type="match status" value="1"/>
</dbReference>
<feature type="active site" description="N6-AMP-lysine intermediate" evidence="15">
    <location>
        <position position="128"/>
    </location>
</feature>
<evidence type="ECO:0000256" key="2">
    <source>
        <dbReference type="ARBA" id="ARBA00012722"/>
    </source>
</evidence>
<keyword evidence="4 15" id="KW-0436">Ligase</keyword>
<dbReference type="InterPro" id="IPR013840">
    <property type="entry name" value="DNAligase_N"/>
</dbReference>
<keyword evidence="9 15" id="KW-0460">Magnesium</keyword>
<dbReference type="PIRSF" id="PIRSF001604">
    <property type="entry name" value="LigA"/>
    <property type="match status" value="1"/>
</dbReference>
<evidence type="ECO:0000256" key="13">
    <source>
        <dbReference type="ARBA" id="ARBA00034005"/>
    </source>
</evidence>
<dbReference type="InterPro" id="IPR018239">
    <property type="entry name" value="DNA_ligase_AS"/>
</dbReference>
<dbReference type="FunFam" id="2.40.50.140:FF:000012">
    <property type="entry name" value="DNA ligase"/>
    <property type="match status" value="1"/>
</dbReference>
<dbReference type="GO" id="GO:0003677">
    <property type="term" value="F:DNA binding"/>
    <property type="evidence" value="ECO:0007669"/>
    <property type="project" value="InterPro"/>
</dbReference>
<dbReference type="SMART" id="SM00532">
    <property type="entry name" value="LIGANc"/>
    <property type="match status" value="1"/>
</dbReference>
<keyword evidence="7 15" id="KW-0227">DNA damage</keyword>
<dbReference type="NCBIfam" id="NF005932">
    <property type="entry name" value="PRK07956.1"/>
    <property type="match status" value="1"/>
</dbReference>
<evidence type="ECO:0000256" key="14">
    <source>
        <dbReference type="ARBA" id="ARBA00060881"/>
    </source>
</evidence>
<evidence type="ECO:0000256" key="5">
    <source>
        <dbReference type="ARBA" id="ARBA00022705"/>
    </source>
</evidence>
<comment type="similarity">
    <text evidence="14 15">Belongs to the NAD-dependent DNA ligase family. LigA subfamily.</text>
</comment>
<evidence type="ECO:0000256" key="8">
    <source>
        <dbReference type="ARBA" id="ARBA00022833"/>
    </source>
</evidence>
<dbReference type="OrthoDB" id="9759736at2"/>
<dbReference type="PROSITE" id="PS50172">
    <property type="entry name" value="BRCT"/>
    <property type="match status" value="1"/>
</dbReference>
<dbReference type="Pfam" id="PF03120">
    <property type="entry name" value="OB_DNA_ligase"/>
    <property type="match status" value="1"/>
</dbReference>
<dbReference type="InterPro" id="IPR041663">
    <property type="entry name" value="DisA/LigA_HHH"/>
</dbReference>
<dbReference type="Gene3D" id="3.30.470.30">
    <property type="entry name" value="DNA ligase/mRNA capping enzyme"/>
    <property type="match status" value="1"/>
</dbReference>
<comment type="function">
    <text evidence="1 15">DNA ligase that catalyzes the formation of phosphodiester linkages between 5'-phosphoryl and 3'-hydroxyl groups in double-stranded DNA using NAD as a coenzyme and as the energy source for the reaction. It is essential for DNA replication and repair of damaged DNA.</text>
</comment>
<evidence type="ECO:0000313" key="17">
    <source>
        <dbReference type="EMBL" id="RAN36037.1"/>
    </source>
</evidence>
<dbReference type="SUPFAM" id="SSF47781">
    <property type="entry name" value="RuvA domain 2-like"/>
    <property type="match status" value="1"/>
</dbReference>
<dbReference type="GO" id="GO:0006281">
    <property type="term" value="P:DNA repair"/>
    <property type="evidence" value="ECO:0007669"/>
    <property type="project" value="UniProtKB-KW"/>
</dbReference>
<dbReference type="NCBIfam" id="TIGR00575">
    <property type="entry name" value="dnlj"/>
    <property type="match status" value="1"/>
</dbReference>
<feature type="binding site" evidence="15">
    <location>
        <position position="149"/>
    </location>
    <ligand>
        <name>NAD(+)</name>
        <dbReference type="ChEBI" id="CHEBI:57540"/>
    </ligand>
</feature>
<dbReference type="Pfam" id="PF00533">
    <property type="entry name" value="BRCT"/>
    <property type="match status" value="1"/>
</dbReference>
<comment type="cofactor">
    <cofactor evidence="15">
        <name>Mg(2+)</name>
        <dbReference type="ChEBI" id="CHEBI:18420"/>
    </cofactor>
    <cofactor evidence="15">
        <name>Mn(2+)</name>
        <dbReference type="ChEBI" id="CHEBI:29035"/>
    </cofactor>
</comment>
<feature type="binding site" evidence="15">
    <location>
        <position position="326"/>
    </location>
    <ligand>
        <name>NAD(+)</name>
        <dbReference type="ChEBI" id="CHEBI:57540"/>
    </ligand>
</feature>
<evidence type="ECO:0000256" key="11">
    <source>
        <dbReference type="ARBA" id="ARBA00023204"/>
    </source>
</evidence>
<sequence>MSEATPVEDLTPEEAAVELERLAFLIAEADAAYYQEDAPVLTDADYDAARQRNLAIEARFPDLKRADSPSDRVGAVAHEGFSKVAHAAPMLSLDNAFSDDDVAEFAARIRRFLGLGEEDELVLTAEPKIDGLSLSLTYEKGQLVRAATRGNGQVGEDVTANARTLKDIPVSLKGKRWPDFIEIRGEVYMSHADFAALNAREEAAGRKTFANPRNAAAGSLRQLDTEITKSRPLKFFAYAWAAESAPFAETQSGGVEAFQAWGFDTNSLMKSASDVDALIAIYRDIEQQRATLGYDIDGVVYKVDRLDWQQRLGFVSRAPRWAIAHKFPAEKATTLLEEIDIQVGRTGSLTPVARLKPVTVGGVVVSNATLHNEDEIARLGVKPGDTVEIQRAGDVIPQVLRVVSVGEGEPWHMPDECPVCGSAAVREIDDKGEADVRRRCTGGLVCPAQAVERLKHFVSRKALDIDGLGAKQVQLFYEKGVVAAPQDIFRLPAKIQAAGLPPLEEWDGFGRASAKKLLDAIDARRTVPFARFLNGLGIRHVGQTTSQLYARHFLSWDAFWSTVTRAEAEGLESEAFAELTGIDGVGKAAAGALVDFESEPHNRDMLNALLEEVSVEAEEAAATDSPVAGKTIVFTGTLERMTRDEAKARASALGAKVSGSVSAKTDILVAGPGAGSKLKKAESLGVRTLTEDEWFELIVEGQG</sequence>
<feature type="binding site" evidence="15">
    <location>
        <position position="302"/>
    </location>
    <ligand>
        <name>NAD(+)</name>
        <dbReference type="ChEBI" id="CHEBI:57540"/>
    </ligand>
</feature>
<proteinExistence type="inferred from homology"/>
<dbReference type="CDD" id="cd17748">
    <property type="entry name" value="BRCT_DNA_ligase_like"/>
    <property type="match status" value="1"/>
</dbReference>
<dbReference type="InterPro" id="IPR001357">
    <property type="entry name" value="BRCT_dom"/>
</dbReference>
<dbReference type="PANTHER" id="PTHR23389">
    <property type="entry name" value="CHROMOSOME TRANSMISSION FIDELITY FACTOR 18"/>
    <property type="match status" value="1"/>
</dbReference>
<dbReference type="InterPro" id="IPR004150">
    <property type="entry name" value="NAD_DNA_ligase_OB"/>
</dbReference>
<dbReference type="SUPFAM" id="SSF56091">
    <property type="entry name" value="DNA ligase/mRNA capping enzyme, catalytic domain"/>
    <property type="match status" value="1"/>
</dbReference>
<feature type="binding site" evidence="15">
    <location>
        <begin position="43"/>
        <end position="47"/>
    </location>
    <ligand>
        <name>NAD(+)</name>
        <dbReference type="ChEBI" id="CHEBI:57540"/>
    </ligand>
</feature>
<feature type="binding site" evidence="15">
    <location>
        <position position="440"/>
    </location>
    <ligand>
        <name>Zn(2+)</name>
        <dbReference type="ChEBI" id="CHEBI:29105"/>
    </ligand>
</feature>
<dbReference type="Gene3D" id="1.10.287.610">
    <property type="entry name" value="Helix hairpin bin"/>
    <property type="match status" value="1"/>
</dbReference>
<dbReference type="Pfam" id="PF03119">
    <property type="entry name" value="DNA_ligase_ZBD"/>
    <property type="match status" value="1"/>
</dbReference>
<dbReference type="Pfam" id="PF12826">
    <property type="entry name" value="HHH_2"/>
    <property type="match status" value="1"/>
</dbReference>
<dbReference type="PROSITE" id="PS01056">
    <property type="entry name" value="DNA_LIGASE_N2"/>
    <property type="match status" value="1"/>
</dbReference>
<feature type="binding site" evidence="15">
    <location>
        <begin position="92"/>
        <end position="93"/>
    </location>
    <ligand>
        <name>NAD(+)</name>
        <dbReference type="ChEBI" id="CHEBI:57540"/>
    </ligand>
</feature>
<dbReference type="Gene3D" id="2.40.50.140">
    <property type="entry name" value="Nucleic acid-binding proteins"/>
    <property type="match status" value="1"/>
</dbReference>
<feature type="binding site" evidence="15">
    <location>
        <position position="446"/>
    </location>
    <ligand>
        <name>Zn(2+)</name>
        <dbReference type="ChEBI" id="CHEBI:29105"/>
    </ligand>
</feature>
<name>A0A062U912_9PROT</name>
<keyword evidence="12 15" id="KW-0464">Manganese</keyword>
<dbReference type="GO" id="GO:0005829">
    <property type="term" value="C:cytosol"/>
    <property type="evidence" value="ECO:0007669"/>
    <property type="project" value="TreeGrafter"/>
</dbReference>
<dbReference type="InterPro" id="IPR001679">
    <property type="entry name" value="DNA_ligase"/>
</dbReference>
<evidence type="ECO:0000256" key="9">
    <source>
        <dbReference type="ARBA" id="ARBA00022842"/>
    </source>
</evidence>
<organism evidence="17 18">
    <name type="scientific">Hyphomonas pacifica</name>
    <dbReference type="NCBI Taxonomy" id="1280941"/>
    <lineage>
        <taxon>Bacteria</taxon>
        <taxon>Pseudomonadati</taxon>
        <taxon>Pseudomonadota</taxon>
        <taxon>Alphaproteobacteria</taxon>
        <taxon>Hyphomonadales</taxon>
        <taxon>Hyphomonadaceae</taxon>
        <taxon>Hyphomonas</taxon>
    </lineage>
</organism>
<evidence type="ECO:0000256" key="6">
    <source>
        <dbReference type="ARBA" id="ARBA00022723"/>
    </source>
</evidence>
<keyword evidence="10 15" id="KW-0520">NAD</keyword>
<dbReference type="SMART" id="SM00292">
    <property type="entry name" value="BRCT"/>
    <property type="match status" value="1"/>
</dbReference>
<evidence type="ECO:0000313" key="18">
    <source>
        <dbReference type="Proteomes" id="UP000249123"/>
    </source>
</evidence>
<dbReference type="GO" id="GO:0006260">
    <property type="term" value="P:DNA replication"/>
    <property type="evidence" value="ECO:0007669"/>
    <property type="project" value="UniProtKB-KW"/>
</dbReference>
<dbReference type="RefSeq" id="WP_034823684.1">
    <property type="nucleotide sequence ID" value="NZ_AWFA01000001.1"/>
</dbReference>